<proteinExistence type="predicted"/>
<dbReference type="RefSeq" id="WP_379708486.1">
    <property type="nucleotide sequence ID" value="NZ_JBHTBS010000001.1"/>
</dbReference>
<dbReference type="Proteomes" id="UP001596472">
    <property type="component" value="Unassembled WGS sequence"/>
</dbReference>
<gene>
    <name evidence="2" type="ORF">ACFQY0_01860</name>
</gene>
<evidence type="ECO:0000313" key="2">
    <source>
        <dbReference type="EMBL" id="MFC7335908.1"/>
    </source>
</evidence>
<accession>A0ABW2L3K6</accession>
<sequence length="275" mass="28099">MKLGPSVIGIIIAGVLGYLLEPSVRPALLPTPKKVVEKADGSSTPVEIESPAKPAAPAAPIAPAPPAWVATLTPEQLPEAVKLKSEASLPIAGASAPMLVPAGVQVKPVRVEGNELVINFGGTAEGKVAVMSTDLVQVLGNKPPEAPTAPPVAAAPAAPEAPAMADPATPAEPATPEAAAPAAPAVADKQLSPEEIVAVMQASVKAGEIKEFAFDQVLGWKADEDKESGGETYQTGLASYKAETIFGVKNIQAQALIKGGKVEKWIWPKSGMEIK</sequence>
<evidence type="ECO:0000313" key="3">
    <source>
        <dbReference type="Proteomes" id="UP001596472"/>
    </source>
</evidence>
<keyword evidence="3" id="KW-1185">Reference proteome</keyword>
<comment type="caution">
    <text evidence="2">The sequence shown here is derived from an EMBL/GenBank/DDBJ whole genome shotgun (WGS) entry which is preliminary data.</text>
</comment>
<reference evidence="3" key="1">
    <citation type="journal article" date="2019" name="Int. J. Syst. Evol. Microbiol.">
        <title>The Global Catalogue of Microorganisms (GCM) 10K type strain sequencing project: providing services to taxonomists for standard genome sequencing and annotation.</title>
        <authorList>
            <consortium name="The Broad Institute Genomics Platform"/>
            <consortium name="The Broad Institute Genome Sequencing Center for Infectious Disease"/>
            <person name="Wu L."/>
            <person name="Ma J."/>
        </authorList>
    </citation>
    <scope>NUCLEOTIDE SEQUENCE [LARGE SCALE GENOMIC DNA]</scope>
    <source>
        <strain evidence="3">CGMCC 4.1467</strain>
    </source>
</reference>
<feature type="region of interest" description="Disordered" evidence="1">
    <location>
        <begin position="40"/>
        <end position="59"/>
    </location>
</feature>
<feature type="compositionally biased region" description="Low complexity" evidence="1">
    <location>
        <begin position="151"/>
        <end position="183"/>
    </location>
</feature>
<name>A0ABW2L3K6_9BACT</name>
<organism evidence="2 3">
    <name type="scientific">Haloferula chungangensis</name>
    <dbReference type="NCBI Taxonomy" id="1048331"/>
    <lineage>
        <taxon>Bacteria</taxon>
        <taxon>Pseudomonadati</taxon>
        <taxon>Verrucomicrobiota</taxon>
        <taxon>Verrucomicrobiia</taxon>
        <taxon>Verrucomicrobiales</taxon>
        <taxon>Verrucomicrobiaceae</taxon>
        <taxon>Haloferula</taxon>
    </lineage>
</organism>
<dbReference type="EMBL" id="JBHTBS010000001">
    <property type="protein sequence ID" value="MFC7335908.1"/>
    <property type="molecule type" value="Genomic_DNA"/>
</dbReference>
<evidence type="ECO:0000256" key="1">
    <source>
        <dbReference type="SAM" id="MobiDB-lite"/>
    </source>
</evidence>
<feature type="region of interest" description="Disordered" evidence="1">
    <location>
        <begin position="142"/>
        <end position="183"/>
    </location>
</feature>
<protein>
    <submittedName>
        <fullName evidence="2">Uncharacterized protein</fullName>
    </submittedName>
</protein>